<feature type="transmembrane region" description="Helical" evidence="8">
    <location>
        <begin position="126"/>
        <end position="142"/>
    </location>
</feature>
<feature type="transmembrane region" description="Helical" evidence="8">
    <location>
        <begin position="245"/>
        <end position="264"/>
    </location>
</feature>
<comment type="subcellular location">
    <subcellularLocation>
        <location evidence="1">Membrane</location>
        <topology evidence="1">Multi-pass membrane protein</topology>
    </subcellularLocation>
</comment>
<feature type="transmembrane region" description="Helical" evidence="8">
    <location>
        <begin position="431"/>
        <end position="450"/>
    </location>
</feature>
<dbReference type="GO" id="GO:0016020">
    <property type="term" value="C:membrane"/>
    <property type="evidence" value="ECO:0007669"/>
    <property type="project" value="UniProtKB-SubCell"/>
</dbReference>
<organism evidence="10 11">
    <name type="scientific">Corynebacterium oculi</name>
    <dbReference type="NCBI Taxonomy" id="1544416"/>
    <lineage>
        <taxon>Bacteria</taxon>
        <taxon>Bacillati</taxon>
        <taxon>Actinomycetota</taxon>
        <taxon>Actinomycetes</taxon>
        <taxon>Mycobacteriales</taxon>
        <taxon>Corynebacteriaceae</taxon>
        <taxon>Corynebacterium</taxon>
    </lineage>
</organism>
<protein>
    <submittedName>
        <fullName evidence="10">GABA permease</fullName>
    </submittedName>
</protein>
<comment type="similarity">
    <text evidence="2">Belongs to the amino acid-polyamine-organocation (APC) superfamily. Amino acid transporter (AAT) (TC 2.A.3.1) family.</text>
</comment>
<evidence type="ECO:0000313" key="11">
    <source>
        <dbReference type="Proteomes" id="UP000050517"/>
    </source>
</evidence>
<evidence type="ECO:0000256" key="7">
    <source>
        <dbReference type="ARBA" id="ARBA00023136"/>
    </source>
</evidence>
<evidence type="ECO:0000256" key="1">
    <source>
        <dbReference type="ARBA" id="ARBA00004141"/>
    </source>
</evidence>
<keyword evidence="3" id="KW-0813">Transport</keyword>
<feature type="transmembrane region" description="Helical" evidence="8">
    <location>
        <begin position="154"/>
        <end position="177"/>
    </location>
</feature>
<dbReference type="PANTHER" id="PTHR43495:SF5">
    <property type="entry name" value="GAMMA-AMINOBUTYRIC ACID PERMEASE"/>
    <property type="match status" value="1"/>
</dbReference>
<keyword evidence="5" id="KW-0029">Amino-acid transport</keyword>
<dbReference type="PIRSF" id="PIRSF006060">
    <property type="entry name" value="AA_transporter"/>
    <property type="match status" value="1"/>
</dbReference>
<evidence type="ECO:0000259" key="9">
    <source>
        <dbReference type="Pfam" id="PF00324"/>
    </source>
</evidence>
<evidence type="ECO:0000256" key="5">
    <source>
        <dbReference type="ARBA" id="ARBA00022970"/>
    </source>
</evidence>
<dbReference type="InterPro" id="IPR004840">
    <property type="entry name" value="Amino_acid_permease_CS"/>
</dbReference>
<feature type="transmembrane region" description="Helical" evidence="8">
    <location>
        <begin position="284"/>
        <end position="303"/>
    </location>
</feature>
<dbReference type="PANTHER" id="PTHR43495">
    <property type="entry name" value="GABA PERMEASE"/>
    <property type="match status" value="1"/>
</dbReference>
<feature type="transmembrane region" description="Helical" evidence="8">
    <location>
        <begin position="21"/>
        <end position="40"/>
    </location>
</feature>
<feature type="transmembrane region" description="Helical" evidence="8">
    <location>
        <begin position="407"/>
        <end position="425"/>
    </location>
</feature>
<evidence type="ECO:0000256" key="3">
    <source>
        <dbReference type="ARBA" id="ARBA00022448"/>
    </source>
</evidence>
<gene>
    <name evidence="10" type="primary">gabP_1</name>
    <name evidence="10" type="ORF">Cocul_01801</name>
</gene>
<dbReference type="PROSITE" id="PS00218">
    <property type="entry name" value="AMINO_ACID_PERMEASE_1"/>
    <property type="match status" value="1"/>
</dbReference>
<keyword evidence="4 8" id="KW-0812">Transmembrane</keyword>
<feature type="transmembrane region" description="Helical" evidence="8">
    <location>
        <begin position="46"/>
        <end position="65"/>
    </location>
</feature>
<accession>A0A0Q0YMN2</accession>
<dbReference type="AlphaFoldDB" id="A0A0Q0YMN2"/>
<dbReference type="EMBL" id="LKST01000003">
    <property type="protein sequence ID" value="KQB83729.1"/>
    <property type="molecule type" value="Genomic_DNA"/>
</dbReference>
<dbReference type="PATRIC" id="fig|1544416.3.peg.1801"/>
<feature type="transmembrane region" description="Helical" evidence="8">
    <location>
        <begin position="337"/>
        <end position="356"/>
    </location>
</feature>
<dbReference type="InterPro" id="IPR004841">
    <property type="entry name" value="AA-permease/SLC12A_dom"/>
</dbReference>
<evidence type="ECO:0000256" key="6">
    <source>
        <dbReference type="ARBA" id="ARBA00022989"/>
    </source>
</evidence>
<keyword evidence="11" id="KW-1185">Reference proteome</keyword>
<reference evidence="10 11" key="1">
    <citation type="submission" date="2015-10" db="EMBL/GenBank/DDBJ databases">
        <title>Corynebacteirum lowii and Corynebacterium oculi species nova, derived from human clinical disease and and emended description of Corynebacterium mastiditis.</title>
        <authorList>
            <person name="Bernard K."/>
            <person name="Pacheco A.L."/>
            <person name="Mcdougall C."/>
            <person name="Burtx T."/>
            <person name="Weibe D."/>
            <person name="Tyler S."/>
            <person name="Olson A.B."/>
            <person name="Cnockaert M."/>
            <person name="Eguchi H."/>
            <person name="Kuwahara T."/>
            <person name="Nakayama-Imaohji H."/>
            <person name="Boudewijins M."/>
            <person name="Van Hoecke F."/>
            <person name="Bernier A.-M."/>
            <person name="Vandamme P."/>
        </authorList>
    </citation>
    <scope>NUCLEOTIDE SEQUENCE [LARGE SCALE GENOMIC DNA]</scope>
    <source>
        <strain evidence="10 11">NML 130210</strain>
    </source>
</reference>
<comment type="caution">
    <text evidence="10">The sequence shown here is derived from an EMBL/GenBank/DDBJ whole genome shotgun (WGS) entry which is preliminary data.</text>
</comment>
<keyword evidence="6 8" id="KW-1133">Transmembrane helix</keyword>
<evidence type="ECO:0000256" key="4">
    <source>
        <dbReference type="ARBA" id="ARBA00022692"/>
    </source>
</evidence>
<name>A0A0Q0YMN2_9CORY</name>
<dbReference type="RefSeq" id="WP_055122880.1">
    <property type="nucleotide sequence ID" value="NZ_LKST01000003.1"/>
</dbReference>
<dbReference type="GO" id="GO:0055085">
    <property type="term" value="P:transmembrane transport"/>
    <property type="evidence" value="ECO:0007669"/>
    <property type="project" value="InterPro"/>
</dbReference>
<dbReference type="GO" id="GO:0006865">
    <property type="term" value="P:amino acid transport"/>
    <property type="evidence" value="ECO:0007669"/>
    <property type="project" value="UniProtKB-KW"/>
</dbReference>
<proteinExistence type="inferred from homology"/>
<feature type="transmembrane region" description="Helical" evidence="8">
    <location>
        <begin position="86"/>
        <end position="106"/>
    </location>
</feature>
<feature type="transmembrane region" description="Helical" evidence="8">
    <location>
        <begin position="368"/>
        <end position="387"/>
    </location>
</feature>
<dbReference type="OrthoDB" id="5297508at2"/>
<feature type="transmembrane region" description="Helical" evidence="8">
    <location>
        <begin position="197"/>
        <end position="224"/>
    </location>
</feature>
<sequence>MTTQNDATQLGSGLKTRHLTMMGLGSAIGAGLFLGTGVGIRAAGPSILLAYIIAGAVVMAVMYMLGEMAAARPAPGSFATYARAAFGPWAGFTLGWLFWFMMIMVLGAEMTGAAAIMASWFGVDPWIPALVCVTLFAVINLAKVSGFGEFEFWFAFIKVSVIILFLILGVLLIFGLLPGHDFVGTQHFLGDGGFMPHGIPGLAAGLLAVAFAFGGIEIVTIAAAESEDPQQAIKTAIRSTLWRIGLFYLGSVLVITFLLPTALINAAETAAESPFTQVLKIADIPGVVGFMEAVIVVSLLSAFNAQIYASSRMAYSLASEGNAPAALGKLSKDNVPFNAVLLSMVFAFASVGLQWWNPTGLLDFLLNAVGGILIVIWIMVAASYLKLHPQLERSGEITTVRVWGYPWLGWATIAALLAFVVLMLFDDGSRAQIFSVLIMMAALIVLSFLTNRGSTQVGSKA</sequence>
<evidence type="ECO:0000256" key="2">
    <source>
        <dbReference type="ARBA" id="ARBA00008583"/>
    </source>
</evidence>
<keyword evidence="7 8" id="KW-0472">Membrane</keyword>
<dbReference type="FunFam" id="1.20.1740.10:FF:000001">
    <property type="entry name" value="Amino acid permease"/>
    <property type="match status" value="1"/>
</dbReference>
<dbReference type="Pfam" id="PF00324">
    <property type="entry name" value="AA_permease"/>
    <property type="match status" value="1"/>
</dbReference>
<feature type="domain" description="Amino acid permease/ SLC12A" evidence="9">
    <location>
        <begin position="18"/>
        <end position="430"/>
    </location>
</feature>
<dbReference type="Proteomes" id="UP000050517">
    <property type="component" value="Unassembled WGS sequence"/>
</dbReference>
<evidence type="ECO:0000313" key="10">
    <source>
        <dbReference type="EMBL" id="KQB83729.1"/>
    </source>
</evidence>
<dbReference type="STRING" id="1544416.Cocul_01801"/>
<evidence type="ECO:0000256" key="8">
    <source>
        <dbReference type="SAM" id="Phobius"/>
    </source>
</evidence>
<dbReference type="Gene3D" id="1.20.1740.10">
    <property type="entry name" value="Amino acid/polyamine transporter I"/>
    <property type="match status" value="1"/>
</dbReference>